<accession>A0ABW9XXB6</accession>
<keyword evidence="4" id="KW-1185">Reference proteome</keyword>
<reference evidence="3 4" key="1">
    <citation type="submission" date="2020-01" db="EMBL/GenBank/DDBJ databases">
        <title>Paenibacillus soybeanensis sp. nov. isolated from the nodules of soybean (Glycine max(L.) Merr).</title>
        <authorList>
            <person name="Wang H."/>
        </authorList>
    </citation>
    <scope>NUCLEOTIDE SEQUENCE [LARGE SCALE GENOMIC DNA]</scope>
    <source>
        <strain evidence="3 4">T1</strain>
    </source>
</reference>
<comment type="caution">
    <text evidence="3">The sequence shown here is derived from an EMBL/GenBank/DDBJ whole genome shotgun (WGS) entry which is preliminary data.</text>
</comment>
<feature type="signal peptide" evidence="2">
    <location>
        <begin position="1"/>
        <end position="20"/>
    </location>
</feature>
<evidence type="ECO:0000256" key="1">
    <source>
        <dbReference type="SAM" id="MobiDB-lite"/>
    </source>
</evidence>
<sequence>MKKGLAVAAATLMSASLVLSACGSANDKANNSAGTGNANADAPAKSDANAPANSSTEPADEPANEPVAKDVTLSLRHTQIKETSKVRLKILQDVVAKTLGENPGLKINLEGIDEVVNRDQKLKAEMAAGNPPDIFEVFGGADLNLYVKAGRMLDLTPIIDELGIKDQFASLDEFTIDGKVYGLPFGGYSEGVFYNKKLFADMGLTVPKTFDELMTLADAIKAKGKTPFALAAKDAWVNGMLWNTVMERHVGIKGFEGLVTGATKWTDPDFVAGFADYAKLVDNDYFTKGSLGLPYAEQGARFLKGDAAMVFTGTWDANRFTGDEAGDLKGNIGYFSFPSIAGGKGDQTSINASYSNGFGFSSNLSDDQKAMVKAFIKNFFNEDIQKRTLLEDKVLPSMKLSDLSGVDPLISEVLQVMASASSSWKAFDAIVQPSVGADVGVGLQELIGKVKKPDAVAKEIQASQDKANAQK</sequence>
<proteinExistence type="predicted"/>
<evidence type="ECO:0000256" key="2">
    <source>
        <dbReference type="SAM" id="SignalP"/>
    </source>
</evidence>
<organism evidence="3 4">
    <name type="scientific">Paenibacillus glycinis</name>
    <dbReference type="NCBI Taxonomy" id="2697035"/>
    <lineage>
        <taxon>Bacteria</taxon>
        <taxon>Bacillati</taxon>
        <taxon>Bacillota</taxon>
        <taxon>Bacilli</taxon>
        <taxon>Bacillales</taxon>
        <taxon>Paenibacillaceae</taxon>
        <taxon>Paenibacillus</taxon>
    </lineage>
</organism>
<name>A0ABW9XXB6_9BACL</name>
<evidence type="ECO:0000313" key="3">
    <source>
        <dbReference type="EMBL" id="NBD27345.1"/>
    </source>
</evidence>
<dbReference type="InterPro" id="IPR050490">
    <property type="entry name" value="Bact_solute-bd_prot1"/>
</dbReference>
<dbReference type="Gene3D" id="3.40.190.10">
    <property type="entry name" value="Periplasmic binding protein-like II"/>
    <property type="match status" value="2"/>
</dbReference>
<keyword evidence="2" id="KW-0732">Signal</keyword>
<feature type="region of interest" description="Disordered" evidence="1">
    <location>
        <begin position="26"/>
        <end position="67"/>
    </location>
</feature>
<dbReference type="RefSeq" id="WP_161746366.1">
    <property type="nucleotide sequence ID" value="NZ_JAAAMV010000026.1"/>
</dbReference>
<dbReference type="Proteomes" id="UP000665561">
    <property type="component" value="Unassembled WGS sequence"/>
</dbReference>
<dbReference type="EMBL" id="JAAAMV010000026">
    <property type="protein sequence ID" value="NBD27345.1"/>
    <property type="molecule type" value="Genomic_DNA"/>
</dbReference>
<dbReference type="SUPFAM" id="SSF53850">
    <property type="entry name" value="Periplasmic binding protein-like II"/>
    <property type="match status" value="1"/>
</dbReference>
<dbReference type="Pfam" id="PF01547">
    <property type="entry name" value="SBP_bac_1"/>
    <property type="match status" value="1"/>
</dbReference>
<dbReference type="PANTHER" id="PTHR43649">
    <property type="entry name" value="ARABINOSE-BINDING PROTEIN-RELATED"/>
    <property type="match status" value="1"/>
</dbReference>
<dbReference type="PROSITE" id="PS51257">
    <property type="entry name" value="PROKAR_LIPOPROTEIN"/>
    <property type="match status" value="1"/>
</dbReference>
<evidence type="ECO:0000313" key="4">
    <source>
        <dbReference type="Proteomes" id="UP000665561"/>
    </source>
</evidence>
<gene>
    <name evidence="3" type="ORF">GT019_26030</name>
</gene>
<dbReference type="InterPro" id="IPR006059">
    <property type="entry name" value="SBP"/>
</dbReference>
<feature type="compositionally biased region" description="Low complexity" evidence="1">
    <location>
        <begin position="29"/>
        <end position="42"/>
    </location>
</feature>
<protein>
    <submittedName>
        <fullName evidence="3">Extracellular solute-binding protein</fullName>
    </submittedName>
</protein>
<feature type="chain" id="PRO_5046245903" evidence="2">
    <location>
        <begin position="21"/>
        <end position="471"/>
    </location>
</feature>